<evidence type="ECO:0000313" key="7">
    <source>
        <dbReference type="EMBL" id="UOQ58658.1"/>
    </source>
</evidence>
<evidence type="ECO:0000256" key="3">
    <source>
        <dbReference type="ARBA" id="ARBA00022729"/>
    </source>
</evidence>
<feature type="chain" id="PRO_5047508463" evidence="4">
    <location>
        <begin position="32"/>
        <end position="401"/>
    </location>
</feature>
<evidence type="ECO:0000313" key="8">
    <source>
        <dbReference type="Proteomes" id="UP000831786"/>
    </source>
</evidence>
<dbReference type="CDD" id="cd14656">
    <property type="entry name" value="Imelysin-like_EfeO"/>
    <property type="match status" value="1"/>
</dbReference>
<dbReference type="Gene3D" id="1.20.1420.20">
    <property type="entry name" value="M75 peptidase, HXXE motif"/>
    <property type="match status" value="1"/>
</dbReference>
<dbReference type="PANTHER" id="PTHR39192">
    <property type="entry name" value="IRON UPTAKE SYSTEM COMPONENT EFEO"/>
    <property type="match status" value="1"/>
</dbReference>
<feature type="signal peptide" evidence="4">
    <location>
        <begin position="1"/>
        <end position="31"/>
    </location>
</feature>
<dbReference type="InterPro" id="IPR018976">
    <property type="entry name" value="Imelysin-like"/>
</dbReference>
<dbReference type="Pfam" id="PF13473">
    <property type="entry name" value="Cupredoxin_1"/>
    <property type="match status" value="1"/>
</dbReference>
<name>A0ABY4FQU4_9MICO</name>
<dbReference type="InterPro" id="IPR053377">
    <property type="entry name" value="Iron_uptake_EfeM/EfeO"/>
</dbReference>
<keyword evidence="7" id="KW-0449">Lipoprotein</keyword>
<evidence type="ECO:0000259" key="5">
    <source>
        <dbReference type="Pfam" id="PF09375"/>
    </source>
</evidence>
<organism evidence="7 8">
    <name type="scientific">Leucobacter allii</name>
    <dbReference type="NCBI Taxonomy" id="2932247"/>
    <lineage>
        <taxon>Bacteria</taxon>
        <taxon>Bacillati</taxon>
        <taxon>Actinomycetota</taxon>
        <taxon>Actinomycetes</taxon>
        <taxon>Micrococcales</taxon>
        <taxon>Microbacteriaceae</taxon>
        <taxon>Leucobacter</taxon>
    </lineage>
</organism>
<evidence type="ECO:0000259" key="6">
    <source>
        <dbReference type="Pfam" id="PF13473"/>
    </source>
</evidence>
<feature type="domain" description="EfeO-type cupredoxin-like" evidence="6">
    <location>
        <begin position="17"/>
        <end position="115"/>
    </location>
</feature>
<reference evidence="7 8" key="1">
    <citation type="submission" date="2022-04" db="EMBL/GenBank/DDBJ databases">
        <title>Leucobacter sp. isolated from rhizosphere of garlic.</title>
        <authorList>
            <person name="Won M."/>
            <person name="Lee C.-M."/>
            <person name="Woen H.-Y."/>
            <person name="Kwon S.-W."/>
        </authorList>
    </citation>
    <scope>NUCLEOTIDE SEQUENCE [LARGE SCALE GENOMIC DNA]</scope>
    <source>
        <strain evidence="7 8">H21R-40</strain>
    </source>
</reference>
<dbReference type="InterPro" id="IPR050894">
    <property type="entry name" value="EfeM/EfeO_iron_uptake"/>
</dbReference>
<dbReference type="EMBL" id="CP095045">
    <property type="protein sequence ID" value="UOQ58658.1"/>
    <property type="molecule type" value="Genomic_DNA"/>
</dbReference>
<dbReference type="Pfam" id="PF09375">
    <property type="entry name" value="Peptidase_M75"/>
    <property type="match status" value="1"/>
</dbReference>
<dbReference type="PROSITE" id="PS51257">
    <property type="entry name" value="PROKAR_LIPOPROTEIN"/>
    <property type="match status" value="1"/>
</dbReference>
<keyword evidence="3 4" id="KW-0732">Signal</keyword>
<evidence type="ECO:0000256" key="1">
    <source>
        <dbReference type="ARBA" id="ARBA00004418"/>
    </source>
</evidence>
<comment type="subcellular location">
    <subcellularLocation>
        <location evidence="1">Periplasm</location>
    </subcellularLocation>
</comment>
<evidence type="ECO:0000256" key="2">
    <source>
        <dbReference type="ARBA" id="ARBA00005989"/>
    </source>
</evidence>
<keyword evidence="8" id="KW-1185">Reference proteome</keyword>
<gene>
    <name evidence="7" type="ORF">MUN78_07500</name>
</gene>
<protein>
    <submittedName>
        <fullName evidence="7">EfeM/EfeO family lipoprotein</fullName>
    </submittedName>
</protein>
<dbReference type="RefSeq" id="WP_244729754.1">
    <property type="nucleotide sequence ID" value="NZ_CP095045.1"/>
</dbReference>
<dbReference type="NCBIfam" id="NF041757">
    <property type="entry name" value="EfeO"/>
    <property type="match status" value="1"/>
</dbReference>
<comment type="similarity">
    <text evidence="2">Belongs to the EfeM/EfeO family.</text>
</comment>
<sequence>MIPVSPRMRAASCLVAVAASALLLTACVPNAAPDATRIAVTVNDTDCAVETAEAASGTVTFDVRNDGEQVTEFYVLGSNELTIVGEVENIAPGANRELTVQVGPGDYFTSCKPGMIGAGVGRAAFTVTGDAVETSPEEDAVVAQYVGYVKSQTEELLPQVQAFVDAYAAGDDAEAKRLFPLARINYERIEPTAEQFGDLDPKIDYRKPGADEEGLEFTGFHRIEMDLWNAEAVADGEYTGDPDLTPLTPEERAELGARLVADVTELKEQVADPGFTLTLADITEGAKGLLDEIAAPDGKLPGEENEFAHTDLYDFTANVEGAQVAVDTVRDLAVANGSADLVDELDQRFDDMFALLATYGDYEGGFVSYDTVGQPERNELAAKLSALSEPLSTLTAAVVTD</sequence>
<dbReference type="PANTHER" id="PTHR39192:SF1">
    <property type="entry name" value="IRON UPTAKE SYSTEM COMPONENT EFEO"/>
    <property type="match status" value="1"/>
</dbReference>
<feature type="domain" description="Imelysin-like" evidence="5">
    <location>
        <begin position="142"/>
        <end position="394"/>
    </location>
</feature>
<dbReference type="InterPro" id="IPR028096">
    <property type="entry name" value="EfeO_Cupredoxin"/>
</dbReference>
<dbReference type="InterPro" id="IPR038352">
    <property type="entry name" value="Imelysin_sf"/>
</dbReference>
<accession>A0ABY4FQU4</accession>
<dbReference type="Proteomes" id="UP000831786">
    <property type="component" value="Chromosome"/>
</dbReference>
<evidence type="ECO:0000256" key="4">
    <source>
        <dbReference type="SAM" id="SignalP"/>
    </source>
</evidence>
<dbReference type="InterPro" id="IPR034981">
    <property type="entry name" value="Imelysin-like_EfeO/Algp7"/>
</dbReference>
<proteinExistence type="inferred from homology"/>